<reference evidence="3 4" key="1">
    <citation type="journal article" date="2014" name="Genome Biol. Evol.">
        <title>Comparative genomics and transcriptomics analyses reveal divergent lifestyle features of nematode endoparasitic fungus Hirsutella minnesotensis.</title>
        <authorList>
            <person name="Lai Y."/>
            <person name="Liu K."/>
            <person name="Zhang X."/>
            <person name="Zhang X."/>
            <person name="Li K."/>
            <person name="Wang N."/>
            <person name="Shu C."/>
            <person name="Wu Y."/>
            <person name="Wang C."/>
            <person name="Bushley K.E."/>
            <person name="Xiang M."/>
            <person name="Liu X."/>
        </authorList>
    </citation>
    <scope>NUCLEOTIDE SEQUENCE [LARGE SCALE GENOMIC DNA]</scope>
    <source>
        <strain evidence="3 4">3608</strain>
    </source>
</reference>
<proteinExistence type="predicted"/>
<sequence>MPPPLSPPARHRDNGGSADHDDADHQRPPRPLHRDVERPQPRESFTLVHGGQSSNTFSEPPAAPGFDVALSSARGEHPDFDPRCLASIFETSSARYEDKLEFAHQDEPFLSGEAAATDLYFDGDDERDDDQDDEIDREETHVDDDDYGDDSDVDSVGDPVHHLHHLSTPSDFDLDMSDSDGGVPLHDFALFSNPDGFQLDLELDFDPDLYFQTDDSVEHHGLGPNTTITESLDNGHHSPSFFSFALLNAHQTSLLTMDDDIPGVPWADDLMPPMQAAIISATDALQTYNPQPPFLDAFADTFPPVQLSNPNPTILGSENLSLVDFLRDWAHRGSFSSHQRSRPPHLHEVHTQARTAIKDVTYEDLQGDECDFQGLNWTSMETTRADARARRRRTYKNYVNRAGSDALRVEHRRLPSRDSFFRFSKMHMRSDVSLAHFQLRSVLACPGRTHAYYSSPSGINRMNLASKKTELVLNLREFPAMGGIISTLDADHGILMGGTFNGDYCIQALDSQESKSFSEGQISPDGITNHIKVHTARRSARPVASIASNDRGFRVMDIETEVFTSQTTYDFAMNSSALSPDRRLRALVGDDPLVLIVDADTGETLRRLNGHHDYGFSCDWSDDGWTVATGFQDKSVKIWDARRWCNSNGVSTPLRTIRSELAGVRGLRFSPLGSGHPVLVAAEEADFINLIDAQTFTSKQTIDVFSEIGGIAFANEGQDLNILCCDANRGGLLQLARCGGDPGMIYNGLWRRPASWHRRALTDDDGDEDPWHNKWTRNRRPTLLQGPEPF</sequence>
<feature type="repeat" description="WD" evidence="1">
    <location>
        <begin position="608"/>
        <end position="640"/>
    </location>
</feature>
<keyword evidence="4" id="KW-1185">Reference proteome</keyword>
<evidence type="ECO:0000313" key="4">
    <source>
        <dbReference type="Proteomes" id="UP000054481"/>
    </source>
</evidence>
<dbReference type="EMBL" id="KQ030510">
    <property type="protein sequence ID" value="KJZ76569.1"/>
    <property type="molecule type" value="Genomic_DNA"/>
</dbReference>
<dbReference type="PROSITE" id="PS50294">
    <property type="entry name" value="WD_REPEATS_REGION"/>
    <property type="match status" value="1"/>
</dbReference>
<dbReference type="PROSITE" id="PS50082">
    <property type="entry name" value="WD_REPEATS_2"/>
    <property type="match status" value="1"/>
</dbReference>
<dbReference type="AlphaFoldDB" id="A0A0F8A671"/>
<accession>A0A0F8A671</accession>
<organism evidence="3 4">
    <name type="scientific">Hirsutella minnesotensis 3608</name>
    <dbReference type="NCBI Taxonomy" id="1043627"/>
    <lineage>
        <taxon>Eukaryota</taxon>
        <taxon>Fungi</taxon>
        <taxon>Dikarya</taxon>
        <taxon>Ascomycota</taxon>
        <taxon>Pezizomycotina</taxon>
        <taxon>Sordariomycetes</taxon>
        <taxon>Hypocreomycetidae</taxon>
        <taxon>Hypocreales</taxon>
        <taxon>Ophiocordycipitaceae</taxon>
        <taxon>Hirsutella</taxon>
    </lineage>
</organism>
<dbReference type="SUPFAM" id="SSF50978">
    <property type="entry name" value="WD40 repeat-like"/>
    <property type="match status" value="1"/>
</dbReference>
<dbReference type="PANTHER" id="PTHR43991:SF12">
    <property type="entry name" value="WD REPEAT PROTEIN (AFU_ORTHOLOGUE AFUA_8G05640)"/>
    <property type="match status" value="1"/>
</dbReference>
<evidence type="ECO:0000256" key="2">
    <source>
        <dbReference type="SAM" id="MobiDB-lite"/>
    </source>
</evidence>
<name>A0A0F8A671_9HYPO</name>
<dbReference type="InterPro" id="IPR015943">
    <property type="entry name" value="WD40/YVTN_repeat-like_dom_sf"/>
</dbReference>
<dbReference type="Gene3D" id="2.130.10.10">
    <property type="entry name" value="YVTN repeat-like/Quinoprotein amine dehydrogenase"/>
    <property type="match status" value="1"/>
</dbReference>
<dbReference type="PANTHER" id="PTHR43991">
    <property type="entry name" value="WD REPEAT PROTEIN (AFU_ORTHOLOGUE AFUA_8G05640)-RELATED"/>
    <property type="match status" value="1"/>
</dbReference>
<feature type="compositionally biased region" description="Basic and acidic residues" evidence="2">
    <location>
        <begin position="10"/>
        <end position="41"/>
    </location>
</feature>
<feature type="region of interest" description="Disordered" evidence="2">
    <location>
        <begin position="761"/>
        <end position="790"/>
    </location>
</feature>
<feature type="compositionally biased region" description="Acidic residues" evidence="2">
    <location>
        <begin position="121"/>
        <end position="155"/>
    </location>
</feature>
<gene>
    <name evidence="3" type="ORF">HIM_03905</name>
</gene>
<dbReference type="SMART" id="SM00320">
    <property type="entry name" value="WD40"/>
    <property type="match status" value="2"/>
</dbReference>
<protein>
    <submittedName>
        <fullName evidence="3">Uncharacterized protein</fullName>
    </submittedName>
</protein>
<feature type="region of interest" description="Disordered" evidence="2">
    <location>
        <begin position="1"/>
        <end position="77"/>
    </location>
</feature>
<feature type="region of interest" description="Disordered" evidence="2">
    <location>
        <begin position="121"/>
        <end position="164"/>
    </location>
</feature>
<evidence type="ECO:0000313" key="3">
    <source>
        <dbReference type="EMBL" id="KJZ76569.1"/>
    </source>
</evidence>
<dbReference type="Proteomes" id="UP000054481">
    <property type="component" value="Unassembled WGS sequence"/>
</dbReference>
<dbReference type="OrthoDB" id="20669at2759"/>
<keyword evidence="1" id="KW-0853">WD repeat</keyword>
<evidence type="ECO:0000256" key="1">
    <source>
        <dbReference type="PROSITE-ProRule" id="PRU00221"/>
    </source>
</evidence>
<dbReference type="InterPro" id="IPR036322">
    <property type="entry name" value="WD40_repeat_dom_sf"/>
</dbReference>
<dbReference type="InterPro" id="IPR001680">
    <property type="entry name" value="WD40_rpt"/>
</dbReference>